<evidence type="ECO:0000256" key="1">
    <source>
        <dbReference type="SAM" id="MobiDB-lite"/>
    </source>
</evidence>
<accession>A0A5Q5BSN0</accession>
<feature type="region of interest" description="Disordered" evidence="1">
    <location>
        <begin position="1"/>
        <end position="20"/>
    </location>
</feature>
<dbReference type="KEGG" id="mmc:Mmcs_5426"/>
<gene>
    <name evidence="2" type="ordered locus">Mmcs_5426</name>
</gene>
<dbReference type="EMBL" id="CP000385">
    <property type="protein sequence ID" value="ABG11526.1"/>
    <property type="molecule type" value="Genomic_DNA"/>
</dbReference>
<protein>
    <submittedName>
        <fullName evidence="2">Uncharacterized protein</fullName>
    </submittedName>
</protein>
<proteinExistence type="predicted"/>
<evidence type="ECO:0000313" key="2">
    <source>
        <dbReference type="EMBL" id="ABG11526.1"/>
    </source>
</evidence>
<reference evidence="2" key="1">
    <citation type="submission" date="2006-06" db="EMBL/GenBank/DDBJ databases">
        <title>Complete sequence of plasmid of Mycobacterium sp. MCS.</title>
        <authorList>
            <consortium name="US DOE Joint Genome Institute"/>
            <person name="Copeland A."/>
            <person name="Lucas S."/>
            <person name="Lapidus A."/>
            <person name="Barry K."/>
            <person name="Detter J.C."/>
            <person name="Glavina del Rio T."/>
            <person name="Hammon N."/>
            <person name="Israni S."/>
            <person name="Dalin E."/>
            <person name="Tice H."/>
            <person name="Pitluck S."/>
            <person name="Martinez M."/>
            <person name="Schmutz J."/>
            <person name="Larimer F."/>
            <person name="Land M."/>
            <person name="Hauser L."/>
            <person name="Kyrpides N."/>
            <person name="Kim E."/>
            <person name="Miller C.D."/>
            <person name="Hughes J.E."/>
            <person name="Anderson A.J."/>
            <person name="Sims R.C."/>
            <person name="Richardson P."/>
        </authorList>
    </citation>
    <scope>NUCLEOTIDE SEQUENCE [LARGE SCALE GENOMIC DNA]</scope>
    <source>
        <strain evidence="2">MCS</strain>
        <plasmid evidence="2">Plasmid1</plasmid>
    </source>
</reference>
<keyword evidence="2" id="KW-0614">Plasmid</keyword>
<name>A0A5Q5BSN0_MYCSS</name>
<sequence>MFEGYAGTSDSGFRGEVESEQAIARSETLLAMIDQHEHTNLAGPATAEAQRRLTEFGQHARYSGTVITDERRLRKLMASSDPAIYPDKYVTCVHNHATAL</sequence>
<dbReference type="AlphaFoldDB" id="A0A5Q5BSN0"/>
<organism evidence="2">
    <name type="scientific">Mycobacterium sp. (strain MCS)</name>
    <dbReference type="NCBI Taxonomy" id="164756"/>
    <lineage>
        <taxon>Bacteria</taxon>
        <taxon>Bacillati</taxon>
        <taxon>Actinomycetota</taxon>
        <taxon>Actinomycetes</taxon>
        <taxon>Mycobacteriales</taxon>
        <taxon>Mycobacteriaceae</taxon>
        <taxon>Mycobacterium</taxon>
    </lineage>
</organism>
<geneLocation type="plasmid" evidence="2">
    <name>Plasmid1</name>
</geneLocation>